<keyword evidence="5" id="KW-1185">Reference proteome</keyword>
<protein>
    <submittedName>
        <fullName evidence="4">CRISPR-associated protein Cas10/Cmr2, subtype III-B</fullName>
    </submittedName>
</protein>
<dbReference type="AlphaFoldDB" id="A0A1H9HC49"/>
<evidence type="ECO:0000259" key="3">
    <source>
        <dbReference type="PROSITE" id="PS50887"/>
    </source>
</evidence>
<dbReference type="InterPro" id="IPR024615">
    <property type="entry name" value="CRISPR-assoc_Cmr2_N"/>
</dbReference>
<dbReference type="NCBIfam" id="TIGR02577">
    <property type="entry name" value="cas_TM1794_Cmr2"/>
    <property type="match status" value="1"/>
</dbReference>
<reference evidence="5" key="1">
    <citation type="submission" date="2016-10" db="EMBL/GenBank/DDBJ databases">
        <authorList>
            <person name="Varghese N."/>
            <person name="Submissions S."/>
        </authorList>
    </citation>
    <scope>NUCLEOTIDE SEQUENCE [LARGE SCALE GENOMIC DNA]</scope>
    <source>
        <strain evidence="5">DSM 24740</strain>
    </source>
</reference>
<dbReference type="PROSITE" id="PS50887">
    <property type="entry name" value="GGDEF"/>
    <property type="match status" value="1"/>
</dbReference>
<accession>A0A1H9HC49</accession>
<sequence length="578" mass="63840">MSTLPTHYLGISTGPVVDTILSARKTRELWTASYLFSTLMRELVRAALNNGLEVWSPTSPGVYTAQSTSLAPAAAPPEVPSSSLFGAGIYHDRLYAAYTAPGGGSPEELQTKFVAIRDEAIKATTDQLAGGAAFFKDFFRIAHVWLPQGNASANLLGDLNGLLDTQELFPALLSPDNLKQNALVDLLEKPYRATMVQRGLAANAQNTYNEISAAHTRSGVRLLFDFFPSTAQIASVDLYHKNDAAYQALQTDIVGTSEFKAPESQEELTDGSTDDPLSDNAVLQEFYRRLDNKEVPAFRDHFQDFHKYFCIVHADGDHFGQVIEGLGNDRLAIERFSGQLANFAAAAATVINDHGGRAIYIGGDDLLFFAPVAYGTKTVFDLINAIDDTFKEACSFTPQPSLSYGVTLSHYKYPLFEAKSDSYAALERAKSFKWKRGETKGAKDAIAFRFIRHSGSFFTGVMDKPLLQKFLEVRTLRTEQDFLSSFTFKLQELEPLIDALGASLTEERLQNIINNFFDEPIHGQNRAALNKLIELYTCINELSGSLDDPDFAPRRNTYAILRLMTFTLPKTTPAHVLA</sequence>
<evidence type="ECO:0000313" key="4">
    <source>
        <dbReference type="EMBL" id="SEQ59857.1"/>
    </source>
</evidence>
<dbReference type="STRING" id="478744.SAMN05444359_11298"/>
<gene>
    <name evidence="4" type="ORF">SAMN05444359_11298</name>
</gene>
<dbReference type="EMBL" id="FOFB01000012">
    <property type="protein sequence ID" value="SEQ59857.1"/>
    <property type="molecule type" value="Genomic_DNA"/>
</dbReference>
<dbReference type="InterPro" id="IPR043128">
    <property type="entry name" value="Rev_trsase/Diguanyl_cyclase"/>
</dbReference>
<dbReference type="Proteomes" id="UP000199021">
    <property type="component" value="Unassembled WGS sequence"/>
</dbReference>
<organism evidence="4 5">
    <name type="scientific">Neolewinella agarilytica</name>
    <dbReference type="NCBI Taxonomy" id="478744"/>
    <lineage>
        <taxon>Bacteria</taxon>
        <taxon>Pseudomonadati</taxon>
        <taxon>Bacteroidota</taxon>
        <taxon>Saprospiria</taxon>
        <taxon>Saprospirales</taxon>
        <taxon>Lewinellaceae</taxon>
        <taxon>Neolewinella</taxon>
    </lineage>
</organism>
<dbReference type="InterPro" id="IPR000160">
    <property type="entry name" value="GGDEF_dom"/>
</dbReference>
<dbReference type="Gene3D" id="3.30.70.2220">
    <property type="entry name" value="CRISPR-Cas system, Cmr2 subunit, D1 domain, cysteine cluster"/>
    <property type="match status" value="1"/>
</dbReference>
<evidence type="ECO:0000256" key="1">
    <source>
        <dbReference type="ARBA" id="ARBA00022741"/>
    </source>
</evidence>
<dbReference type="InterPro" id="IPR038242">
    <property type="entry name" value="Cmr2_N"/>
</dbReference>
<dbReference type="GO" id="GO:0051607">
    <property type="term" value="P:defense response to virus"/>
    <property type="evidence" value="ECO:0007669"/>
    <property type="project" value="UniProtKB-KW"/>
</dbReference>
<keyword evidence="1" id="KW-0547">Nucleotide-binding</keyword>
<dbReference type="RefSeq" id="WP_090168851.1">
    <property type="nucleotide sequence ID" value="NZ_FOFB01000012.1"/>
</dbReference>
<dbReference type="Pfam" id="PF12469">
    <property type="entry name" value="Cmr2_N"/>
    <property type="match status" value="1"/>
</dbReference>
<dbReference type="Gene3D" id="3.30.70.270">
    <property type="match status" value="1"/>
</dbReference>
<proteinExistence type="predicted"/>
<evidence type="ECO:0000256" key="2">
    <source>
        <dbReference type="ARBA" id="ARBA00023118"/>
    </source>
</evidence>
<keyword evidence="2" id="KW-0051">Antiviral defense</keyword>
<dbReference type="InterPro" id="IPR054767">
    <property type="entry name" value="Cas10-Cmr2_palm2"/>
</dbReference>
<dbReference type="GO" id="GO:0000166">
    <property type="term" value="F:nucleotide binding"/>
    <property type="evidence" value="ECO:0007669"/>
    <property type="project" value="UniProtKB-KW"/>
</dbReference>
<dbReference type="OrthoDB" id="9758700at2"/>
<dbReference type="InterPro" id="IPR013407">
    <property type="entry name" value="CRISPR-assoc_prot_Cmr2"/>
</dbReference>
<dbReference type="Pfam" id="PF22335">
    <property type="entry name" value="Cas10-Cmr2_palm2"/>
    <property type="match status" value="1"/>
</dbReference>
<evidence type="ECO:0000313" key="5">
    <source>
        <dbReference type="Proteomes" id="UP000199021"/>
    </source>
</evidence>
<name>A0A1H9HC49_9BACT</name>
<dbReference type="InParanoid" id="A0A1H9HC49"/>
<feature type="domain" description="GGDEF" evidence="3">
    <location>
        <begin position="307"/>
        <end position="444"/>
    </location>
</feature>